<reference evidence="5" key="1">
    <citation type="submission" date="2021-06" db="EMBL/GenBank/DDBJ databases">
        <authorList>
            <person name="Kallberg Y."/>
            <person name="Tangrot J."/>
            <person name="Rosling A."/>
        </authorList>
    </citation>
    <scope>NUCLEOTIDE SEQUENCE</scope>
    <source>
        <strain evidence="5">FL130A</strain>
    </source>
</reference>
<dbReference type="GO" id="GO:0005762">
    <property type="term" value="C:mitochondrial large ribosomal subunit"/>
    <property type="evidence" value="ECO:0007669"/>
    <property type="project" value="TreeGrafter"/>
</dbReference>
<dbReference type="InterPro" id="IPR034704">
    <property type="entry name" value="Ribosomal_bL28/bL31-like_sf"/>
</dbReference>
<dbReference type="HAMAP" id="MF_00373">
    <property type="entry name" value="Ribosomal_bL28"/>
    <property type="match status" value="1"/>
</dbReference>
<accession>A0A9N9CXY7</accession>
<dbReference type="OrthoDB" id="361870at2759"/>
<comment type="similarity">
    <text evidence="1">Belongs to the bacterial ribosomal protein bL28 family.</text>
</comment>
<dbReference type="PANTHER" id="PTHR13528">
    <property type="entry name" value="39S RIBOSOMAL PROTEIN L28, MITOCHONDRIAL"/>
    <property type="match status" value="1"/>
</dbReference>
<dbReference type="InterPro" id="IPR037147">
    <property type="entry name" value="Ribosomal_bL28_sf"/>
</dbReference>
<dbReference type="FunFam" id="2.30.170.40:FF:000003">
    <property type="entry name" value="54S ribosomal protein L24"/>
    <property type="match status" value="1"/>
</dbReference>
<dbReference type="PANTHER" id="PTHR13528:SF2">
    <property type="entry name" value="LARGE RIBOSOMAL SUBUNIT PROTEIN BL28M"/>
    <property type="match status" value="1"/>
</dbReference>
<organism evidence="5 6">
    <name type="scientific">Ambispora leptoticha</name>
    <dbReference type="NCBI Taxonomy" id="144679"/>
    <lineage>
        <taxon>Eukaryota</taxon>
        <taxon>Fungi</taxon>
        <taxon>Fungi incertae sedis</taxon>
        <taxon>Mucoromycota</taxon>
        <taxon>Glomeromycotina</taxon>
        <taxon>Glomeromycetes</taxon>
        <taxon>Archaeosporales</taxon>
        <taxon>Ambisporaceae</taxon>
        <taxon>Ambispora</taxon>
    </lineage>
</organism>
<evidence type="ECO:0000256" key="3">
    <source>
        <dbReference type="ARBA" id="ARBA00023274"/>
    </source>
</evidence>
<evidence type="ECO:0000313" key="6">
    <source>
        <dbReference type="Proteomes" id="UP000789508"/>
    </source>
</evidence>
<name>A0A9N9CXY7_9GLOM</name>
<dbReference type="EMBL" id="CAJVPS010005760">
    <property type="protein sequence ID" value="CAG8618093.1"/>
    <property type="molecule type" value="Genomic_DNA"/>
</dbReference>
<dbReference type="SUPFAM" id="SSF143800">
    <property type="entry name" value="L28p-like"/>
    <property type="match status" value="1"/>
</dbReference>
<sequence length="249" mass="29278">MRATLILFARNLKHLTFKRAQKGLFHGKRIQFGNKVSEHDNKSRRTWLPNVRVGRLWSETFKRWTKIKVTTAALRTIDKKGGLDRYLLTTKDELLGARGVKMRGYLETRLAWIQKQKYPQLEQIIGKKMYEKPPKPIKYKEGEDPAEWDDNRKLLEKFRRKMRSKKKHNLVKESNEPKLSKYAYTKILEAEGDPTSTFIKPLKIYQEASAAAIADKFYLEASIKSKRNKKTLEHKKNEASILKRGFIDK</sequence>
<proteinExistence type="inferred from homology"/>
<evidence type="ECO:0000256" key="4">
    <source>
        <dbReference type="ARBA" id="ARBA00035269"/>
    </source>
</evidence>
<keyword evidence="2" id="KW-0689">Ribosomal protein</keyword>
<dbReference type="AlphaFoldDB" id="A0A9N9CXY7"/>
<evidence type="ECO:0000256" key="1">
    <source>
        <dbReference type="ARBA" id="ARBA00008760"/>
    </source>
</evidence>
<dbReference type="Gene3D" id="2.30.170.40">
    <property type="entry name" value="Ribosomal protein L28/L24"/>
    <property type="match status" value="1"/>
</dbReference>
<evidence type="ECO:0000256" key="2">
    <source>
        <dbReference type="ARBA" id="ARBA00022980"/>
    </source>
</evidence>
<evidence type="ECO:0000313" key="5">
    <source>
        <dbReference type="EMBL" id="CAG8618093.1"/>
    </source>
</evidence>
<keyword evidence="6" id="KW-1185">Reference proteome</keyword>
<protein>
    <recommendedName>
        <fullName evidence="4">Large ribosomal subunit protein bL28m</fullName>
    </recommendedName>
</protein>
<dbReference type="Proteomes" id="UP000789508">
    <property type="component" value="Unassembled WGS sequence"/>
</dbReference>
<gene>
    <name evidence="5" type="ORF">ALEPTO_LOCUS8840</name>
</gene>
<dbReference type="Pfam" id="PF00830">
    <property type="entry name" value="Ribosomal_L28"/>
    <property type="match status" value="1"/>
</dbReference>
<keyword evidence="3" id="KW-0687">Ribonucleoprotein</keyword>
<dbReference type="GO" id="GO:0003735">
    <property type="term" value="F:structural constituent of ribosome"/>
    <property type="evidence" value="ECO:0007669"/>
    <property type="project" value="InterPro"/>
</dbReference>
<comment type="caution">
    <text evidence="5">The sequence shown here is derived from an EMBL/GenBank/DDBJ whole genome shotgun (WGS) entry which is preliminary data.</text>
</comment>
<dbReference type="InterPro" id="IPR026569">
    <property type="entry name" value="Ribosomal_bL28"/>
</dbReference>